<protein>
    <submittedName>
        <fullName evidence="8">O-Antigen ligase</fullName>
    </submittedName>
</protein>
<dbReference type="InterPro" id="IPR051533">
    <property type="entry name" value="WaaL-like"/>
</dbReference>
<feature type="transmembrane region" description="Helical" evidence="6">
    <location>
        <begin position="204"/>
        <end position="219"/>
    </location>
</feature>
<feature type="transmembrane region" description="Helical" evidence="6">
    <location>
        <begin position="53"/>
        <end position="71"/>
    </location>
</feature>
<evidence type="ECO:0000256" key="2">
    <source>
        <dbReference type="ARBA" id="ARBA00022692"/>
    </source>
</evidence>
<evidence type="ECO:0000256" key="6">
    <source>
        <dbReference type="SAM" id="Phobius"/>
    </source>
</evidence>
<dbReference type="PANTHER" id="PTHR37422:SF21">
    <property type="entry name" value="EXOQ-LIKE PROTEIN"/>
    <property type="match status" value="1"/>
</dbReference>
<organism evidence="8 9">
    <name type="scientific">Enhygromyxa salina</name>
    <dbReference type="NCBI Taxonomy" id="215803"/>
    <lineage>
        <taxon>Bacteria</taxon>
        <taxon>Pseudomonadati</taxon>
        <taxon>Myxococcota</taxon>
        <taxon>Polyangia</taxon>
        <taxon>Nannocystales</taxon>
        <taxon>Nannocystaceae</taxon>
        <taxon>Enhygromyxa</taxon>
    </lineage>
</organism>
<feature type="transmembrane region" description="Helical" evidence="6">
    <location>
        <begin position="29"/>
        <end position="47"/>
    </location>
</feature>
<feature type="compositionally biased region" description="Basic and acidic residues" evidence="5">
    <location>
        <begin position="1"/>
        <end position="10"/>
    </location>
</feature>
<dbReference type="InterPro" id="IPR007016">
    <property type="entry name" value="O-antigen_ligase-rel_domated"/>
</dbReference>
<feature type="transmembrane region" description="Helical" evidence="6">
    <location>
        <begin position="103"/>
        <end position="124"/>
    </location>
</feature>
<dbReference type="GO" id="GO:0016874">
    <property type="term" value="F:ligase activity"/>
    <property type="evidence" value="ECO:0007669"/>
    <property type="project" value="UniProtKB-KW"/>
</dbReference>
<feature type="transmembrane region" description="Helical" evidence="6">
    <location>
        <begin position="367"/>
        <end position="388"/>
    </location>
</feature>
<gene>
    <name evidence="8" type="ORF">ENSA7_81100</name>
</gene>
<name>A0A2S9XLF9_9BACT</name>
<sequence>MQSKQPEARSVRGATRGAGRVGKSRRRRITGLDVVVVVLMALGSLVYIEPAPFDLLIILLLPIALVMRRLSIPKRGSVALAALALFLLANAISLVPARDLGVALRFGAITAYLAIAWVFIAGFVGKQGERGVQLVMWGWTWGAVVTTTIAIAAYFGVLPFAEQLAPQGRLHAFFKDANVLGAYLVAPAVWSASRLVLLERGNRLPWALALVVCGVGILLTYSRGAWISVAVAMFTFFSLRLVGVGSRRSRTMTLLAVPVAVVLLAVALDRLVDVNVVQDMLEQRLGPQEYDVDRFATQREALEVAVARPFGIGPGQSEQAFTRAAHNTYVRGLVENGYLGGLALAGLMFSSLFMAIWTALGSREPRLQVAMAVVAASLAAVCVESLVIDSVHWRHLWVLAALAWTPSVRDSGRA</sequence>
<evidence type="ECO:0000256" key="4">
    <source>
        <dbReference type="ARBA" id="ARBA00023136"/>
    </source>
</evidence>
<keyword evidence="3 6" id="KW-1133">Transmembrane helix</keyword>
<dbReference type="Pfam" id="PF04932">
    <property type="entry name" value="Wzy_C"/>
    <property type="match status" value="1"/>
</dbReference>
<proteinExistence type="predicted"/>
<evidence type="ECO:0000313" key="8">
    <source>
        <dbReference type="EMBL" id="PRP93682.1"/>
    </source>
</evidence>
<feature type="region of interest" description="Disordered" evidence="5">
    <location>
        <begin position="1"/>
        <end position="22"/>
    </location>
</feature>
<accession>A0A2S9XLF9</accession>
<keyword evidence="8" id="KW-0436">Ligase</keyword>
<feature type="domain" description="O-antigen ligase-related" evidence="7">
    <location>
        <begin position="208"/>
        <end position="344"/>
    </location>
</feature>
<feature type="transmembrane region" description="Helical" evidence="6">
    <location>
        <begin position="338"/>
        <end position="360"/>
    </location>
</feature>
<dbReference type="Proteomes" id="UP000238823">
    <property type="component" value="Unassembled WGS sequence"/>
</dbReference>
<feature type="transmembrane region" description="Helical" evidence="6">
    <location>
        <begin position="78"/>
        <end position="97"/>
    </location>
</feature>
<dbReference type="RefSeq" id="WP_181234618.1">
    <property type="nucleotide sequence ID" value="NZ_PVNL01000147.1"/>
</dbReference>
<dbReference type="EMBL" id="PVNL01000147">
    <property type="protein sequence ID" value="PRP93682.1"/>
    <property type="molecule type" value="Genomic_DNA"/>
</dbReference>
<keyword evidence="4 6" id="KW-0472">Membrane</keyword>
<comment type="subcellular location">
    <subcellularLocation>
        <location evidence="1">Membrane</location>
        <topology evidence="1">Multi-pass membrane protein</topology>
    </subcellularLocation>
</comment>
<feature type="transmembrane region" description="Helical" evidence="6">
    <location>
        <begin position="177"/>
        <end position="197"/>
    </location>
</feature>
<reference evidence="8 9" key="1">
    <citation type="submission" date="2018-03" db="EMBL/GenBank/DDBJ databases">
        <title>Draft Genome Sequences of the Obligatory Marine Myxobacteria Enhygromyxa salina SWB007.</title>
        <authorList>
            <person name="Poehlein A."/>
            <person name="Moghaddam J.A."/>
            <person name="Harms H."/>
            <person name="Alanjari M."/>
            <person name="Koenig G.M."/>
            <person name="Daniel R."/>
            <person name="Schaeberle T.F."/>
        </authorList>
    </citation>
    <scope>NUCLEOTIDE SEQUENCE [LARGE SCALE GENOMIC DNA]</scope>
    <source>
        <strain evidence="8 9">SWB007</strain>
    </source>
</reference>
<evidence type="ECO:0000256" key="5">
    <source>
        <dbReference type="SAM" id="MobiDB-lite"/>
    </source>
</evidence>
<evidence type="ECO:0000256" key="3">
    <source>
        <dbReference type="ARBA" id="ARBA00022989"/>
    </source>
</evidence>
<comment type="caution">
    <text evidence="8">The sequence shown here is derived from an EMBL/GenBank/DDBJ whole genome shotgun (WGS) entry which is preliminary data.</text>
</comment>
<keyword evidence="2 6" id="KW-0812">Transmembrane</keyword>
<feature type="transmembrane region" description="Helical" evidence="6">
    <location>
        <begin position="136"/>
        <end position="157"/>
    </location>
</feature>
<evidence type="ECO:0000259" key="7">
    <source>
        <dbReference type="Pfam" id="PF04932"/>
    </source>
</evidence>
<evidence type="ECO:0000256" key="1">
    <source>
        <dbReference type="ARBA" id="ARBA00004141"/>
    </source>
</evidence>
<evidence type="ECO:0000313" key="9">
    <source>
        <dbReference type="Proteomes" id="UP000238823"/>
    </source>
</evidence>
<dbReference type="GO" id="GO:0016020">
    <property type="term" value="C:membrane"/>
    <property type="evidence" value="ECO:0007669"/>
    <property type="project" value="UniProtKB-SubCell"/>
</dbReference>
<feature type="transmembrane region" description="Helical" evidence="6">
    <location>
        <begin position="225"/>
        <end position="242"/>
    </location>
</feature>
<dbReference type="AlphaFoldDB" id="A0A2S9XLF9"/>
<dbReference type="PANTHER" id="PTHR37422">
    <property type="entry name" value="TEICHURONIC ACID BIOSYNTHESIS PROTEIN TUAE"/>
    <property type="match status" value="1"/>
</dbReference>